<dbReference type="InterPro" id="IPR011992">
    <property type="entry name" value="EF-hand-dom_pair"/>
</dbReference>
<dbReference type="InterPro" id="IPR018247">
    <property type="entry name" value="EF_Hand_1_Ca_BS"/>
</dbReference>
<accession>A0A816DTY9</accession>
<keyword evidence="2" id="KW-1133">Transmembrane helix</keyword>
<dbReference type="PROSITE" id="PS00018">
    <property type="entry name" value="EF_HAND_1"/>
    <property type="match status" value="1"/>
</dbReference>
<dbReference type="EMBL" id="CAJNOV010004918">
    <property type="protein sequence ID" value="CAF1191566.1"/>
    <property type="molecule type" value="Genomic_DNA"/>
</dbReference>
<comment type="caution">
    <text evidence="5">The sequence shown here is derived from an EMBL/GenBank/DDBJ whole genome shotgun (WGS) entry which is preliminary data.</text>
</comment>
<organism evidence="5 7">
    <name type="scientific">Rotaria magnacalcarata</name>
    <dbReference type="NCBI Taxonomy" id="392030"/>
    <lineage>
        <taxon>Eukaryota</taxon>
        <taxon>Metazoa</taxon>
        <taxon>Spiralia</taxon>
        <taxon>Gnathifera</taxon>
        <taxon>Rotifera</taxon>
        <taxon>Eurotatoria</taxon>
        <taxon>Bdelloidea</taxon>
        <taxon>Philodinida</taxon>
        <taxon>Philodinidae</taxon>
        <taxon>Rotaria</taxon>
    </lineage>
</organism>
<dbReference type="AlphaFoldDB" id="A0A816DTY9"/>
<keyword evidence="2" id="KW-0812">Transmembrane</keyword>
<dbReference type="EMBL" id="CAJNOW010015109">
    <property type="protein sequence ID" value="CAF1638822.1"/>
    <property type="molecule type" value="Genomic_DNA"/>
</dbReference>
<evidence type="ECO:0000313" key="5">
    <source>
        <dbReference type="EMBL" id="CAF1638822.1"/>
    </source>
</evidence>
<dbReference type="PROSITE" id="PS50222">
    <property type="entry name" value="EF_HAND_2"/>
    <property type="match status" value="1"/>
</dbReference>
<dbReference type="Gene3D" id="1.10.238.10">
    <property type="entry name" value="EF-hand"/>
    <property type="match status" value="1"/>
</dbReference>
<dbReference type="GO" id="GO:0005509">
    <property type="term" value="F:calcium ion binding"/>
    <property type="evidence" value="ECO:0007669"/>
    <property type="project" value="InterPro"/>
</dbReference>
<name>A0A816DTY9_9BILA</name>
<feature type="transmembrane region" description="Helical" evidence="2">
    <location>
        <begin position="35"/>
        <end position="54"/>
    </location>
</feature>
<dbReference type="SUPFAM" id="SSF47473">
    <property type="entry name" value="EF-hand"/>
    <property type="match status" value="1"/>
</dbReference>
<dbReference type="Proteomes" id="UP000663887">
    <property type="component" value="Unassembled WGS sequence"/>
</dbReference>
<protein>
    <recommendedName>
        <fullName evidence="3">EF-hand domain-containing protein</fullName>
    </recommendedName>
</protein>
<evidence type="ECO:0000256" key="2">
    <source>
        <dbReference type="SAM" id="Phobius"/>
    </source>
</evidence>
<dbReference type="Proteomes" id="UP000663834">
    <property type="component" value="Unassembled WGS sequence"/>
</dbReference>
<feature type="domain" description="EF-hand" evidence="3">
    <location>
        <begin position="135"/>
        <end position="170"/>
    </location>
</feature>
<evidence type="ECO:0000313" key="7">
    <source>
        <dbReference type="Proteomes" id="UP000663834"/>
    </source>
</evidence>
<feature type="transmembrane region" description="Helical" evidence="2">
    <location>
        <begin position="180"/>
        <end position="200"/>
    </location>
</feature>
<reference evidence="5" key="1">
    <citation type="submission" date="2021-02" db="EMBL/GenBank/DDBJ databases">
        <authorList>
            <person name="Nowell W R."/>
        </authorList>
    </citation>
    <scope>NUCLEOTIDE SEQUENCE</scope>
</reference>
<dbReference type="InterPro" id="IPR002048">
    <property type="entry name" value="EF_hand_dom"/>
</dbReference>
<evidence type="ECO:0000256" key="1">
    <source>
        <dbReference type="ARBA" id="ARBA00022837"/>
    </source>
</evidence>
<evidence type="ECO:0000313" key="4">
    <source>
        <dbReference type="EMBL" id="CAF1191566.1"/>
    </source>
</evidence>
<evidence type="ECO:0000259" key="3">
    <source>
        <dbReference type="PROSITE" id="PS50222"/>
    </source>
</evidence>
<dbReference type="EMBL" id="CAJNRG010016483">
    <property type="protein sequence ID" value="CAF2201259.1"/>
    <property type="molecule type" value="Genomic_DNA"/>
</dbReference>
<evidence type="ECO:0000313" key="6">
    <source>
        <dbReference type="EMBL" id="CAF2201259.1"/>
    </source>
</evidence>
<keyword evidence="2" id="KW-0472">Membrane</keyword>
<keyword evidence="1" id="KW-0106">Calcium</keyword>
<dbReference type="OrthoDB" id="10026385at2759"/>
<dbReference type="Proteomes" id="UP000663855">
    <property type="component" value="Unassembled WGS sequence"/>
</dbReference>
<proteinExistence type="predicted"/>
<gene>
    <name evidence="4" type="ORF">CJN711_LOCUS11543</name>
    <name evidence="5" type="ORF">KQP761_LOCUS27653</name>
    <name evidence="6" type="ORF">XDN619_LOCUS32796</name>
</gene>
<sequence>MQNNNDEYYKQIFHSNVSLNYENHSIIKINLTYRFRLYIFCFLILTSTSTASPIPPVNSNQVNSLSYIQQPSPSTTFSIEKFQLKDSSTPSIYPQLDKYNVYRHIPIPSYSNHAVIQVYGNKNFNNQQQLRRERYRRTMIDRMFLMFDDDADGQLTKDELYSLSLHLNIFPKIHHFLKQMFYGCLVLLFCLLFLLLLLFLRNNVVNIDLCE</sequence>